<protein>
    <submittedName>
        <fullName evidence="2">Uncharacterized protein</fullName>
    </submittedName>
</protein>
<name>A0ABT7EU64_9GAMM</name>
<accession>A0ABT7EU64</accession>
<gene>
    <name evidence="2" type="ORF">QNM18_26385</name>
</gene>
<dbReference type="EMBL" id="JASJUT010000020">
    <property type="protein sequence ID" value="MDK2598590.1"/>
    <property type="molecule type" value="Genomic_DNA"/>
</dbReference>
<comment type="caution">
    <text evidence="2">The sequence shown here is derived from an EMBL/GenBank/DDBJ whole genome shotgun (WGS) entry which is preliminary data.</text>
</comment>
<dbReference type="Pfam" id="PF20358">
    <property type="entry name" value="DUF6653"/>
    <property type="match status" value="1"/>
</dbReference>
<keyword evidence="3" id="KW-1185">Reference proteome</keyword>
<evidence type="ECO:0000256" key="1">
    <source>
        <dbReference type="SAM" id="Phobius"/>
    </source>
</evidence>
<dbReference type="InterPro" id="IPR046595">
    <property type="entry name" value="DUF6653"/>
</dbReference>
<keyword evidence="1" id="KW-1133">Transmembrane helix</keyword>
<feature type="transmembrane region" description="Helical" evidence="1">
    <location>
        <begin position="103"/>
        <end position="124"/>
    </location>
</feature>
<dbReference type="RefSeq" id="WP_211013430.1">
    <property type="nucleotide sequence ID" value="NZ_JASJUT010000020.1"/>
</dbReference>
<reference evidence="2 3" key="1">
    <citation type="submission" date="2023-05" db="EMBL/GenBank/DDBJ databases">
        <title>Pseudoalteromonas ardens sp. nov., Pseudoalteromonas obscura sp. nov., and Pseudoalteromonas umbrosa sp. nov., isolated from the coral Montipora capitata.</title>
        <authorList>
            <person name="Thomas E.M."/>
            <person name="Smith E.M."/>
            <person name="Papke E."/>
            <person name="Shlafstein M.D."/>
            <person name="Oline D.K."/>
            <person name="Videau P."/>
            <person name="Saw J.H."/>
            <person name="Strangman W.K."/>
            <person name="Ushijima B."/>
        </authorList>
    </citation>
    <scope>NUCLEOTIDE SEQUENCE [LARGE SCALE GENOMIC DNA]</scope>
    <source>
        <strain evidence="2 3">P94</strain>
    </source>
</reference>
<organism evidence="2 3">
    <name type="scientific">Pseudoalteromonas obscura</name>
    <dbReference type="NCBI Taxonomy" id="3048491"/>
    <lineage>
        <taxon>Bacteria</taxon>
        <taxon>Pseudomonadati</taxon>
        <taxon>Pseudomonadota</taxon>
        <taxon>Gammaproteobacteria</taxon>
        <taxon>Alteromonadales</taxon>
        <taxon>Pseudoalteromonadaceae</taxon>
        <taxon>Pseudoalteromonas</taxon>
    </lineage>
</organism>
<proteinExistence type="predicted"/>
<keyword evidence="1" id="KW-0812">Transmembrane</keyword>
<sequence>MRLENLAAKYFAMSEEVWERHANPWSVWTRYSCLPLLIACIWWREILDIWFWPTLVVLMVWIWINPRCFKKPRHTRHWASQSVLGERILIYQPEIIPPHHSKMLDIISILLCIFTVLCVAGLFFHEVISTCVGAVGLILTKTWFLDRMVWLYHEVDNANRMNKSINSEK</sequence>
<keyword evidence="1" id="KW-0472">Membrane</keyword>
<dbReference type="Proteomes" id="UP001231915">
    <property type="component" value="Unassembled WGS sequence"/>
</dbReference>
<feature type="transmembrane region" description="Helical" evidence="1">
    <location>
        <begin position="50"/>
        <end position="66"/>
    </location>
</feature>
<evidence type="ECO:0000313" key="2">
    <source>
        <dbReference type="EMBL" id="MDK2598590.1"/>
    </source>
</evidence>
<evidence type="ECO:0000313" key="3">
    <source>
        <dbReference type="Proteomes" id="UP001231915"/>
    </source>
</evidence>